<dbReference type="PANTHER" id="PTHR11758">
    <property type="entry name" value="40S RIBOSOMAL PROTEIN S15A"/>
    <property type="match status" value="1"/>
</dbReference>
<dbReference type="InterPro" id="IPR035987">
    <property type="entry name" value="Ribosomal_uS8_sf"/>
</dbReference>
<evidence type="ECO:0000256" key="1">
    <source>
        <dbReference type="ARBA" id="ARBA00006471"/>
    </source>
</evidence>
<proteinExistence type="inferred from homology"/>
<dbReference type="Pfam" id="PF00410">
    <property type="entry name" value="Ribosomal_S8"/>
    <property type="match status" value="1"/>
</dbReference>
<dbReference type="FunFam" id="3.30.1370.30:FF:000002">
    <property type="entry name" value="30S ribosomal protein S8"/>
    <property type="match status" value="1"/>
</dbReference>
<dbReference type="InterPro" id="IPR047863">
    <property type="entry name" value="Ribosomal_uS8_CS"/>
</dbReference>
<keyword evidence="3 8" id="KW-0694">RNA-binding</keyword>
<dbReference type="PROSITE" id="PS00053">
    <property type="entry name" value="RIBOSOMAL_S8"/>
    <property type="match status" value="1"/>
</dbReference>
<dbReference type="AlphaFoldDB" id="A0A0C2D1S9"/>
<dbReference type="RefSeq" id="WP_052551094.1">
    <property type="nucleotide sequence ID" value="NZ_JMCC02000048.1"/>
</dbReference>
<keyword evidence="2 8" id="KW-0699">rRNA-binding</keyword>
<name>A0A0C2D1S9_9BACT</name>
<dbReference type="GO" id="GO:0005737">
    <property type="term" value="C:cytoplasm"/>
    <property type="evidence" value="ECO:0007669"/>
    <property type="project" value="UniProtKB-ARBA"/>
</dbReference>
<evidence type="ECO:0000256" key="7">
    <source>
        <dbReference type="ARBA" id="ARBA00046740"/>
    </source>
</evidence>
<dbReference type="GO" id="GO:1990904">
    <property type="term" value="C:ribonucleoprotein complex"/>
    <property type="evidence" value="ECO:0007669"/>
    <property type="project" value="UniProtKB-KW"/>
</dbReference>
<evidence type="ECO:0000256" key="9">
    <source>
        <dbReference type="RuleBase" id="RU003660"/>
    </source>
</evidence>
<dbReference type="NCBIfam" id="NF001109">
    <property type="entry name" value="PRK00136.1"/>
    <property type="match status" value="1"/>
</dbReference>
<keyword evidence="5 8" id="KW-0687">Ribonucleoprotein</keyword>
<evidence type="ECO:0000256" key="3">
    <source>
        <dbReference type="ARBA" id="ARBA00022884"/>
    </source>
</evidence>
<comment type="caution">
    <text evidence="10">The sequence shown here is derived from an EMBL/GenBank/DDBJ whole genome shotgun (WGS) entry which is preliminary data.</text>
</comment>
<dbReference type="Gene3D" id="3.30.1370.30">
    <property type="match status" value="1"/>
</dbReference>
<dbReference type="GO" id="GO:0003735">
    <property type="term" value="F:structural constituent of ribosome"/>
    <property type="evidence" value="ECO:0007669"/>
    <property type="project" value="InterPro"/>
</dbReference>
<dbReference type="FunFam" id="3.30.1490.10:FF:000001">
    <property type="entry name" value="30S ribosomal protein S8"/>
    <property type="match status" value="1"/>
</dbReference>
<evidence type="ECO:0000313" key="11">
    <source>
        <dbReference type="Proteomes" id="UP000031599"/>
    </source>
</evidence>
<dbReference type="Gene3D" id="3.30.1490.10">
    <property type="match status" value="1"/>
</dbReference>
<comment type="subunit">
    <text evidence="7 8">Part of the 30S ribosomal subunit. Contacts proteins S5 and S12.</text>
</comment>
<dbReference type="SUPFAM" id="SSF56047">
    <property type="entry name" value="Ribosomal protein S8"/>
    <property type="match status" value="1"/>
</dbReference>
<reference evidence="10 11" key="1">
    <citation type="submission" date="2014-12" db="EMBL/GenBank/DDBJ databases">
        <title>Genome assembly of Enhygromyxa salina DSM 15201.</title>
        <authorList>
            <person name="Sharma G."/>
            <person name="Subramanian S."/>
        </authorList>
    </citation>
    <scope>NUCLEOTIDE SEQUENCE [LARGE SCALE GENOMIC DNA]</scope>
    <source>
        <strain evidence="10 11">DSM 15201</strain>
    </source>
</reference>
<comment type="similarity">
    <text evidence="1 8 9">Belongs to the universal ribosomal protein uS8 family.</text>
</comment>
<dbReference type="GO" id="GO:0019843">
    <property type="term" value="F:rRNA binding"/>
    <property type="evidence" value="ECO:0007669"/>
    <property type="project" value="UniProtKB-UniRule"/>
</dbReference>
<keyword evidence="4 8" id="KW-0689">Ribosomal protein</keyword>
<dbReference type="GO" id="GO:0006412">
    <property type="term" value="P:translation"/>
    <property type="evidence" value="ECO:0007669"/>
    <property type="project" value="UniProtKB-UniRule"/>
</dbReference>
<protein>
    <recommendedName>
        <fullName evidence="6 8">Small ribosomal subunit protein uS8</fullName>
    </recommendedName>
</protein>
<sequence length="131" mass="14417">MSMTDPIADMLTRIRNALQAGHRTVTIPGSKSKRHIAEILQQEGYIEGFEWADDDRQGSLTIQLRWVGDQPAIEGIARVSKPGQRRYAGSKDIPKVRNGLGIMVISTPKGMMTDRAARRAGIGGELVCSVW</sequence>
<evidence type="ECO:0000313" key="10">
    <source>
        <dbReference type="EMBL" id="KIG15755.1"/>
    </source>
</evidence>
<dbReference type="GO" id="GO:0005840">
    <property type="term" value="C:ribosome"/>
    <property type="evidence" value="ECO:0007669"/>
    <property type="project" value="UniProtKB-KW"/>
</dbReference>
<gene>
    <name evidence="8" type="primary">rpsH</name>
    <name evidence="10" type="ORF">DB30_05325</name>
</gene>
<dbReference type="EMBL" id="JMCC02000048">
    <property type="protein sequence ID" value="KIG15755.1"/>
    <property type="molecule type" value="Genomic_DNA"/>
</dbReference>
<dbReference type="HAMAP" id="MF_01302_B">
    <property type="entry name" value="Ribosomal_uS8_B"/>
    <property type="match status" value="1"/>
</dbReference>
<evidence type="ECO:0000256" key="4">
    <source>
        <dbReference type="ARBA" id="ARBA00022980"/>
    </source>
</evidence>
<evidence type="ECO:0000256" key="6">
    <source>
        <dbReference type="ARBA" id="ARBA00035258"/>
    </source>
</evidence>
<evidence type="ECO:0000256" key="8">
    <source>
        <dbReference type="HAMAP-Rule" id="MF_01302"/>
    </source>
</evidence>
<evidence type="ECO:0000256" key="2">
    <source>
        <dbReference type="ARBA" id="ARBA00022730"/>
    </source>
</evidence>
<evidence type="ECO:0000256" key="5">
    <source>
        <dbReference type="ARBA" id="ARBA00023274"/>
    </source>
</evidence>
<dbReference type="InterPro" id="IPR000630">
    <property type="entry name" value="Ribosomal_uS8"/>
</dbReference>
<dbReference type="Proteomes" id="UP000031599">
    <property type="component" value="Unassembled WGS sequence"/>
</dbReference>
<organism evidence="10 11">
    <name type="scientific">Enhygromyxa salina</name>
    <dbReference type="NCBI Taxonomy" id="215803"/>
    <lineage>
        <taxon>Bacteria</taxon>
        <taxon>Pseudomonadati</taxon>
        <taxon>Myxococcota</taxon>
        <taxon>Polyangia</taxon>
        <taxon>Nannocystales</taxon>
        <taxon>Nannocystaceae</taxon>
        <taxon>Enhygromyxa</taxon>
    </lineage>
</organism>
<accession>A0A0C2D1S9</accession>
<comment type="function">
    <text evidence="8">One of the primary rRNA binding proteins, it binds directly to 16S rRNA central domain where it helps coordinate assembly of the platform of the 30S subunit.</text>
</comment>